<reference evidence="3 4" key="1">
    <citation type="journal article" date="2015" name="Genome Announc.">
        <title>Genome Assemblies of Three Soil-Associated Devosia species: D. insulae, D. limi, and D. soli.</title>
        <authorList>
            <person name="Hassan Y.I."/>
            <person name="Lepp D."/>
            <person name="Zhou T."/>
        </authorList>
    </citation>
    <scope>NUCLEOTIDE SEQUENCE [LARGE SCALE GENOMIC DNA]</scope>
    <source>
        <strain evidence="3 4">DS-56</strain>
    </source>
</reference>
<name>A0A1E5XM11_9HYPH</name>
<dbReference type="Proteomes" id="UP000095463">
    <property type="component" value="Unassembled WGS sequence"/>
</dbReference>
<keyword evidence="4" id="KW-1185">Reference proteome</keyword>
<feature type="compositionally biased region" description="Low complexity" evidence="1">
    <location>
        <begin position="96"/>
        <end position="111"/>
    </location>
</feature>
<evidence type="ECO:0000256" key="1">
    <source>
        <dbReference type="SAM" id="MobiDB-lite"/>
    </source>
</evidence>
<feature type="compositionally biased region" description="Basic and acidic residues" evidence="1">
    <location>
        <begin position="355"/>
        <end position="365"/>
    </location>
</feature>
<evidence type="ECO:0000313" key="3">
    <source>
        <dbReference type="EMBL" id="OEO29653.1"/>
    </source>
</evidence>
<comment type="caution">
    <text evidence="3">The sequence shown here is derived from an EMBL/GenBank/DDBJ whole genome shotgun (WGS) entry which is preliminary data.</text>
</comment>
<feature type="compositionally biased region" description="Low complexity" evidence="1">
    <location>
        <begin position="127"/>
        <end position="137"/>
    </location>
</feature>
<feature type="compositionally biased region" description="Basic and acidic residues" evidence="1">
    <location>
        <begin position="373"/>
        <end position="398"/>
    </location>
</feature>
<gene>
    <name evidence="3" type="ORF">VW23_024580</name>
</gene>
<dbReference type="RefSeq" id="WP_141728394.1">
    <property type="nucleotide sequence ID" value="NZ_LAJE02000269.1"/>
</dbReference>
<organism evidence="3 4">
    <name type="scientific">Devosia insulae DS-56</name>
    <dbReference type="NCBI Taxonomy" id="1116389"/>
    <lineage>
        <taxon>Bacteria</taxon>
        <taxon>Pseudomonadati</taxon>
        <taxon>Pseudomonadota</taxon>
        <taxon>Alphaproteobacteria</taxon>
        <taxon>Hyphomicrobiales</taxon>
        <taxon>Devosiaceae</taxon>
        <taxon>Devosia</taxon>
    </lineage>
</organism>
<feature type="region of interest" description="Disordered" evidence="1">
    <location>
        <begin position="314"/>
        <end position="398"/>
    </location>
</feature>
<dbReference type="OrthoDB" id="8442940at2"/>
<feature type="compositionally biased region" description="Low complexity" evidence="1">
    <location>
        <begin position="449"/>
        <end position="475"/>
    </location>
</feature>
<keyword evidence="2" id="KW-0812">Transmembrane</keyword>
<evidence type="ECO:0000256" key="2">
    <source>
        <dbReference type="SAM" id="Phobius"/>
    </source>
</evidence>
<dbReference type="EMBL" id="LAJE02000269">
    <property type="protein sequence ID" value="OEO29653.1"/>
    <property type="molecule type" value="Genomic_DNA"/>
</dbReference>
<feature type="region of interest" description="Disordered" evidence="1">
    <location>
        <begin position="76"/>
        <end position="247"/>
    </location>
</feature>
<keyword evidence="2" id="KW-1133">Transmembrane helix</keyword>
<dbReference type="AlphaFoldDB" id="A0A1E5XM11"/>
<sequence>MADYKELLRRAVEALPENNGAARRAVYEKARAALVGQLRAINPPLAARDITAHRLQLEDCIRQVEQEASEAVIAGLGSGKEDNPPPPPVYFEAPAKKAPAAVAKPVAKPVPQNGKEPPRPLPPGGSIEEIIAAANAEQTEGSDRSRSIVRPDAKPMGKPVPKLVPSTQRQQPQLAAPVPSDEDEDDGEELQQRSSPVRSPIPARSPTGRSPLPSIVARAEAAKSRTGNAAFGAPIGGAARGPVLEPRRELPAPRLEPAGRNGQAAARQMSEPVALFNDPPIAAAMSAVREVEVEAPPADPQGAIDRAIATLDREARGDSEFEEPVINGGYSAFDDDEADEPPTRQNGFAPSILKADARPQREGKAAKASGFARDAREPRGKKQQRDTEPNFPRARAEDERRGLGAVTIFLIVFAVLLIGAGGAGFWAWREGFIDLDQMFGRGAPTTQQAAITSPTPTETTTDTPATGPGNTATPAENDTPTAELGATEDRLGTESAPAAETPALSRLVPAAPEERLGTDQQTAATAATQAAASVDPASLAGSQSLLLEASDSGTTGAVPFSGTVEWSKGTDEMGLPTLIGKANIPARNLAVDVLIRKNSDASLPASHLMEVNFRVTDSFIGGSIAGLPGVLLKNEELVQGTPLVGASARVVGNSFLFALSASPADITANSSLLISRKWMDLALIYATGKRAIITLEKDAAAETMFTEVVGEWTKSVAAAN</sequence>
<proteinExistence type="predicted"/>
<evidence type="ECO:0000313" key="4">
    <source>
        <dbReference type="Proteomes" id="UP000095463"/>
    </source>
</evidence>
<feature type="transmembrane region" description="Helical" evidence="2">
    <location>
        <begin position="403"/>
        <end position="428"/>
    </location>
</feature>
<protein>
    <submittedName>
        <fullName evidence="3">Uncharacterized protein</fullName>
    </submittedName>
</protein>
<dbReference type="PROSITE" id="PS00050">
    <property type="entry name" value="RIBOSOMAL_L23"/>
    <property type="match status" value="1"/>
</dbReference>
<dbReference type="InterPro" id="IPR001014">
    <property type="entry name" value="Ribosomal_uL23_CS"/>
</dbReference>
<feature type="compositionally biased region" description="Acidic residues" evidence="1">
    <location>
        <begin position="180"/>
        <end position="189"/>
    </location>
</feature>
<feature type="compositionally biased region" description="Basic and acidic residues" evidence="1">
    <location>
        <begin position="141"/>
        <end position="155"/>
    </location>
</feature>
<keyword evidence="2" id="KW-0472">Membrane</keyword>
<feature type="region of interest" description="Disordered" evidence="1">
    <location>
        <begin position="444"/>
        <end position="482"/>
    </location>
</feature>
<accession>A0A1E5XM11</accession>
<dbReference type="GO" id="GO:0019843">
    <property type="term" value="F:rRNA binding"/>
    <property type="evidence" value="ECO:0007669"/>
    <property type="project" value="InterPro"/>
</dbReference>